<proteinExistence type="predicted"/>
<keyword evidence="1" id="KW-0732">Signal</keyword>
<accession>A0A549T0P2</accession>
<evidence type="ECO:0000313" key="3">
    <source>
        <dbReference type="Proteomes" id="UP000316781"/>
    </source>
</evidence>
<feature type="signal peptide" evidence="1">
    <location>
        <begin position="1"/>
        <end position="21"/>
    </location>
</feature>
<dbReference type="EMBL" id="VJMF01000030">
    <property type="protein sequence ID" value="TRL35378.1"/>
    <property type="molecule type" value="Genomic_DNA"/>
</dbReference>
<comment type="caution">
    <text evidence="2">The sequence shown here is derived from an EMBL/GenBank/DDBJ whole genome shotgun (WGS) entry which is preliminary data.</text>
</comment>
<gene>
    <name evidence="2" type="ORF">FM996_07440</name>
</gene>
<evidence type="ECO:0000313" key="2">
    <source>
        <dbReference type="EMBL" id="TRL35378.1"/>
    </source>
</evidence>
<dbReference type="RefSeq" id="WP_142862478.1">
    <property type="nucleotide sequence ID" value="NZ_VJMF01000030.1"/>
</dbReference>
<name>A0A549T0P2_METSR</name>
<dbReference type="Proteomes" id="UP000316781">
    <property type="component" value="Unassembled WGS sequence"/>
</dbReference>
<reference evidence="2 3" key="1">
    <citation type="submission" date="2019-07" db="EMBL/GenBank/DDBJ databases">
        <title>Ln-dependent methylotrophs.</title>
        <authorList>
            <person name="Tani A."/>
        </authorList>
    </citation>
    <scope>NUCLEOTIDE SEQUENCE [LARGE SCALE GENOMIC DNA]</scope>
    <source>
        <strain evidence="2 3">SM89A</strain>
    </source>
</reference>
<organism evidence="2 3">
    <name type="scientific">Methylosinus sporium</name>
    <dbReference type="NCBI Taxonomy" id="428"/>
    <lineage>
        <taxon>Bacteria</taxon>
        <taxon>Pseudomonadati</taxon>
        <taxon>Pseudomonadota</taxon>
        <taxon>Alphaproteobacteria</taxon>
        <taxon>Hyphomicrobiales</taxon>
        <taxon>Methylocystaceae</taxon>
        <taxon>Methylosinus</taxon>
    </lineage>
</organism>
<evidence type="ECO:0000256" key="1">
    <source>
        <dbReference type="SAM" id="SignalP"/>
    </source>
</evidence>
<dbReference type="AlphaFoldDB" id="A0A549T0P2"/>
<sequence>MMAKTASLALLLSFTPIAATAATPEEAYLSLRNRATAKLRKLEAAGKAAGAAEAEERKTLKELGEKMEAIIGPVSVPGFQKLGRYSIETLFEGVGADQLDGLAFTGDDEKSLLTVSTQGLAEAFLRARRKDWEKSEKPPQTLGEALASPFFYTLAVSPDAGVEKYADLPIAKPAVATLAAAILDLRSQDDAGGVLPDEIIVAVAREGRLYIASTPAKAKIESAPACEKIWAEHQAEAKKAMESYSASGLANEKDFENYANLQAEGSTAFRRCFAEHAKSEKFFAALTQEAQALADKLAAAKR</sequence>
<feature type="chain" id="PRO_5021820754" evidence="1">
    <location>
        <begin position="22"/>
        <end position="302"/>
    </location>
</feature>
<protein>
    <submittedName>
        <fullName evidence="2">Uncharacterized protein</fullName>
    </submittedName>
</protein>